<name>A0A2N6SG13_9BACL</name>
<dbReference type="Proteomes" id="UP000235670">
    <property type="component" value="Unassembled WGS sequence"/>
</dbReference>
<dbReference type="AlphaFoldDB" id="A0A2N6SG13"/>
<dbReference type="EMBL" id="PNGT01000002">
    <property type="protein sequence ID" value="PMC52809.1"/>
    <property type="molecule type" value="Genomic_DNA"/>
</dbReference>
<protein>
    <submittedName>
        <fullName evidence="1">Uncharacterized protein</fullName>
    </submittedName>
</protein>
<accession>A0A2N6SG13</accession>
<evidence type="ECO:0000313" key="1">
    <source>
        <dbReference type="EMBL" id="PMC52809.1"/>
    </source>
</evidence>
<proteinExistence type="predicted"/>
<comment type="caution">
    <text evidence="1">The sequence shown here is derived from an EMBL/GenBank/DDBJ whole genome shotgun (WGS) entry which is preliminary data.</text>
</comment>
<reference evidence="1 2" key="1">
    <citation type="submission" date="2017-09" db="EMBL/GenBank/DDBJ databases">
        <title>Bacterial strain isolated from the female urinary microbiota.</title>
        <authorList>
            <person name="Thomas-White K."/>
            <person name="Kumar N."/>
            <person name="Forster S."/>
            <person name="Putonti C."/>
            <person name="Lawley T."/>
            <person name="Wolfe A.J."/>
        </authorList>
    </citation>
    <scope>NUCLEOTIDE SEQUENCE [LARGE SCALE GENOMIC DNA]</scope>
    <source>
        <strain evidence="1 2">UMB0186</strain>
    </source>
</reference>
<gene>
    <name evidence="1" type="ORF">CJ218_02650</name>
</gene>
<evidence type="ECO:0000313" key="2">
    <source>
        <dbReference type="Proteomes" id="UP000235670"/>
    </source>
</evidence>
<dbReference type="RefSeq" id="WP_102189522.1">
    <property type="nucleotide sequence ID" value="NZ_PNGT01000002.1"/>
</dbReference>
<dbReference type="OrthoDB" id="899792at91061"/>
<organism evidence="1 2">
    <name type="scientific">Gemella sanguinis</name>
    <dbReference type="NCBI Taxonomy" id="84135"/>
    <lineage>
        <taxon>Bacteria</taxon>
        <taxon>Bacillati</taxon>
        <taxon>Bacillota</taxon>
        <taxon>Bacilli</taxon>
        <taxon>Bacillales</taxon>
        <taxon>Gemellaceae</taxon>
        <taxon>Gemella</taxon>
    </lineage>
</organism>
<sequence length="483" mass="54402">MNKKIILKLSSGILGGVLVLSGVPQFGKVEVHAKEKIEVEVNQDAQVRIIENDKGAILEIKAIKDIKNIDVKITLDGKKTINYHIDKLSTGEIEQKEISKDELEKIKKYRVLPNTAIVRKSLQKSAIVHDTIFKAKVSYDAEGEVEATSSQTENNNGSTRQKAKLDFLVLTSANKPISDTLTFKFVNKNHPEEVVEITSKDGMLTSSQLYTNEEYNISIKDNKKYSFDPMDVVLKKEEGYYILYNAKSERIINHLDLKVKKESTTSTSKHLSLDSISAKVLDKNNQVIDSVPFKLSEFNNNTPNIVKESKTSKDGIVIVKSSDLKPNTKYELKIEKNDTTFSRDSLVFTTDDKGRISNLDNKTVTDKTSDVVEFKEEVKNKQKEKIGTISNVLVMSKEQQVIDELEFELVSKSDPKDVIVVKSVKGELSKVPVKMGDKYTLRIKNSKKYTYQQDIEIHDEGGEAIPFLSGTEEPLAKIYLAEK</sequence>